<comment type="caution">
    <text evidence="2">The sequence shown here is derived from an EMBL/GenBank/DDBJ whole genome shotgun (WGS) entry which is preliminary data.</text>
</comment>
<accession>H1DD33</accession>
<dbReference type="PANTHER" id="PTHR22916:SF3">
    <property type="entry name" value="UDP-GLCNAC:BETAGAL BETA-1,3-N-ACETYLGLUCOSAMINYLTRANSFERASE-LIKE PROTEIN 1"/>
    <property type="match status" value="1"/>
</dbReference>
<dbReference type="PATRIC" id="fig|742817.3.peg.9"/>
<dbReference type="InterPro" id="IPR001173">
    <property type="entry name" value="Glyco_trans_2-like"/>
</dbReference>
<feature type="domain" description="Glycosyltransferase 2-like" evidence="1">
    <location>
        <begin position="6"/>
        <end position="146"/>
    </location>
</feature>
<dbReference type="InterPro" id="IPR029044">
    <property type="entry name" value="Nucleotide-diphossugar_trans"/>
</dbReference>
<dbReference type="PANTHER" id="PTHR22916">
    <property type="entry name" value="GLYCOSYLTRANSFERASE"/>
    <property type="match status" value="1"/>
</dbReference>
<evidence type="ECO:0000313" key="2">
    <source>
        <dbReference type="EMBL" id="EHP51009.1"/>
    </source>
</evidence>
<dbReference type="AlphaFoldDB" id="H1DD33"/>
<dbReference type="SUPFAM" id="SSF53448">
    <property type="entry name" value="Nucleotide-diphospho-sugar transferases"/>
    <property type="match status" value="1"/>
</dbReference>
<dbReference type="CDD" id="cd00761">
    <property type="entry name" value="Glyco_tranf_GTA_type"/>
    <property type="match status" value="1"/>
</dbReference>
<dbReference type="eggNOG" id="COG1216">
    <property type="taxonomic scope" value="Bacteria"/>
</dbReference>
<dbReference type="HOGENOM" id="CLU_060966_0_0_10"/>
<name>H1DD33_9BACT</name>
<reference evidence="2 3" key="1">
    <citation type="submission" date="2012-01" db="EMBL/GenBank/DDBJ databases">
        <title>The Genome Sequence of Odoribacter laneus YIT 12061.</title>
        <authorList>
            <consortium name="The Broad Institute Genome Sequencing Platform"/>
            <person name="Earl A."/>
            <person name="Ward D."/>
            <person name="Feldgarden M."/>
            <person name="Gevers D."/>
            <person name="Morotomi M."/>
            <person name="Young S.K."/>
            <person name="Zeng Q."/>
            <person name="Gargeya S."/>
            <person name="Fitzgerald M."/>
            <person name="Haas B."/>
            <person name="Abouelleil A."/>
            <person name="Alvarado L."/>
            <person name="Arachchi H.M."/>
            <person name="Berlin A."/>
            <person name="Chapman S.B."/>
            <person name="Gearin G."/>
            <person name="Goldberg J."/>
            <person name="Griggs A."/>
            <person name="Gujja S."/>
            <person name="Hansen M."/>
            <person name="Heiman D."/>
            <person name="Howarth C."/>
            <person name="Larimer J."/>
            <person name="Lui A."/>
            <person name="MacDonald P.J.P."/>
            <person name="McCowen C."/>
            <person name="Montmayeur A."/>
            <person name="Murphy C."/>
            <person name="Neiman D."/>
            <person name="Pearson M."/>
            <person name="Priest M."/>
            <person name="Roberts A."/>
            <person name="Saif S."/>
            <person name="Shea T."/>
            <person name="Sisk P."/>
            <person name="Stolte C."/>
            <person name="Sykes S."/>
            <person name="Wortman J."/>
            <person name="Nusbaum C."/>
            <person name="Birren B."/>
        </authorList>
    </citation>
    <scope>NUCLEOTIDE SEQUENCE [LARGE SCALE GENOMIC DNA]</scope>
    <source>
        <strain evidence="2 3">YIT 12061</strain>
    </source>
</reference>
<organism evidence="2 3">
    <name type="scientific">Odoribacter laneus YIT 12061</name>
    <dbReference type="NCBI Taxonomy" id="742817"/>
    <lineage>
        <taxon>Bacteria</taxon>
        <taxon>Pseudomonadati</taxon>
        <taxon>Bacteroidota</taxon>
        <taxon>Bacteroidia</taxon>
        <taxon>Bacteroidales</taxon>
        <taxon>Odoribacteraceae</taxon>
        <taxon>Odoribacter</taxon>
    </lineage>
</organism>
<sequence>MEPLLSIVVPTKNRYKYLKYLIELIHSFNSEELELVIQDNSDDNTEINKFLSTSNWKSIRYFYSNKKLSMSENSDQAIINSRGEYVCFIGDDDGVCHTILDCVNWMKNNNIDAVRCDNGAYFWNDYNKKNYRTNFSNALLYKKCKYSYRLASPLKNLTKALKKGLQYPCEMPFLYHGIIKRSVLDKLYFIGHTFFPGGSPDMSNGVSLCFFVKRYAIIDIPVIINGTSNMTGGGIFKRKIGKSPLEEVSFISKSVIDKWEPTIPRIWCGRFAWPESGLKGLRYVKQEEYIKIMNYEYMYACAAVFYGETKLGLKNSRNKSRFLFLYTKLTFTRIFKTIKNKIFYRLTSKYNGYSVVKKIDNIIIAEKNLTEHINKFIQLTQIK</sequence>
<dbReference type="Pfam" id="PF00535">
    <property type="entry name" value="Glycos_transf_2"/>
    <property type="match status" value="1"/>
</dbReference>
<dbReference type="Proteomes" id="UP000004892">
    <property type="component" value="Unassembled WGS sequence"/>
</dbReference>
<gene>
    <name evidence="2" type="ORF">HMPREF9449_00011</name>
</gene>
<dbReference type="RefSeq" id="WP_009135165.1">
    <property type="nucleotide sequence ID" value="NZ_JH594596.1"/>
</dbReference>
<protein>
    <recommendedName>
        <fullName evidence="1">Glycosyltransferase 2-like domain-containing protein</fullName>
    </recommendedName>
</protein>
<keyword evidence="3" id="KW-1185">Reference proteome</keyword>
<proteinExistence type="predicted"/>
<evidence type="ECO:0000259" key="1">
    <source>
        <dbReference type="Pfam" id="PF00535"/>
    </source>
</evidence>
<dbReference type="GeneID" id="98067691"/>
<dbReference type="Gene3D" id="3.90.550.10">
    <property type="entry name" value="Spore Coat Polysaccharide Biosynthesis Protein SpsA, Chain A"/>
    <property type="match status" value="1"/>
</dbReference>
<evidence type="ECO:0000313" key="3">
    <source>
        <dbReference type="Proteomes" id="UP000004892"/>
    </source>
</evidence>
<dbReference type="EMBL" id="ADMC01000001">
    <property type="protein sequence ID" value="EHP51009.1"/>
    <property type="molecule type" value="Genomic_DNA"/>
</dbReference>
<dbReference type="STRING" id="742817.HMPREF9449_00011"/>
<dbReference type="GO" id="GO:0016758">
    <property type="term" value="F:hexosyltransferase activity"/>
    <property type="evidence" value="ECO:0007669"/>
    <property type="project" value="UniProtKB-ARBA"/>
</dbReference>